<dbReference type="Gene3D" id="1.10.3430.10">
    <property type="entry name" value="Ammonium transporter AmtB like domains"/>
    <property type="match status" value="1"/>
</dbReference>
<comment type="subcellular location">
    <subcellularLocation>
        <location evidence="1">Cell membrane</location>
        <topology evidence="1">Multi-pass membrane protein</topology>
    </subcellularLocation>
</comment>
<evidence type="ECO:0000256" key="6">
    <source>
        <dbReference type="ARBA" id="ARBA00023136"/>
    </source>
</evidence>
<keyword evidence="5 8" id="KW-1133">Transmembrane helix</keyword>
<keyword evidence="4 8" id="KW-0812">Transmembrane</keyword>
<dbReference type="PANTHER" id="PTHR10464">
    <property type="entry name" value="UREA TRANSPORTER"/>
    <property type="match status" value="1"/>
</dbReference>
<evidence type="ECO:0000256" key="5">
    <source>
        <dbReference type="ARBA" id="ARBA00022989"/>
    </source>
</evidence>
<feature type="transmembrane region" description="Helical" evidence="8">
    <location>
        <begin position="138"/>
        <end position="157"/>
    </location>
</feature>
<dbReference type="AlphaFoldDB" id="A0A813JEE4"/>
<proteinExistence type="inferred from homology"/>
<keyword evidence="6 8" id="KW-0472">Membrane</keyword>
<dbReference type="GO" id="GO:0005886">
    <property type="term" value="C:plasma membrane"/>
    <property type="evidence" value="ECO:0007669"/>
    <property type="project" value="UniProtKB-SubCell"/>
</dbReference>
<evidence type="ECO:0000256" key="4">
    <source>
        <dbReference type="ARBA" id="ARBA00022692"/>
    </source>
</evidence>
<evidence type="ECO:0000313" key="9">
    <source>
        <dbReference type="EMBL" id="CAE8674530.1"/>
    </source>
</evidence>
<dbReference type="InterPro" id="IPR004937">
    <property type="entry name" value="Urea_transporter"/>
</dbReference>
<keyword evidence="3" id="KW-1003">Cell membrane</keyword>
<feature type="transmembrane region" description="Helical" evidence="8">
    <location>
        <begin position="251"/>
        <end position="273"/>
    </location>
</feature>
<feature type="transmembrane region" description="Helical" evidence="8">
    <location>
        <begin position="193"/>
        <end position="210"/>
    </location>
</feature>
<evidence type="ECO:0008006" key="11">
    <source>
        <dbReference type="Google" id="ProtNLM"/>
    </source>
</evidence>
<dbReference type="Proteomes" id="UP000626109">
    <property type="component" value="Unassembled WGS sequence"/>
</dbReference>
<evidence type="ECO:0000313" key="10">
    <source>
        <dbReference type="Proteomes" id="UP000626109"/>
    </source>
</evidence>
<evidence type="ECO:0000256" key="8">
    <source>
        <dbReference type="SAM" id="Phobius"/>
    </source>
</evidence>
<accession>A0A813JEE4</accession>
<name>A0A813JEE4_POLGL</name>
<evidence type="ECO:0000256" key="7">
    <source>
        <dbReference type="ARBA" id="ARBA00033993"/>
    </source>
</evidence>
<dbReference type="PANTHER" id="PTHR10464:SF4">
    <property type="entry name" value="UREA TRANSPORTER"/>
    <property type="match status" value="1"/>
</dbReference>
<dbReference type="GO" id="GO:0015204">
    <property type="term" value="F:urea transmembrane transporter activity"/>
    <property type="evidence" value="ECO:0007669"/>
    <property type="project" value="InterPro"/>
</dbReference>
<evidence type="ECO:0000256" key="2">
    <source>
        <dbReference type="ARBA" id="ARBA00005914"/>
    </source>
</evidence>
<dbReference type="EMBL" id="CAJNNW010024841">
    <property type="protein sequence ID" value="CAE8674530.1"/>
    <property type="molecule type" value="Genomic_DNA"/>
</dbReference>
<feature type="transmembrane region" description="Helical" evidence="8">
    <location>
        <begin position="163"/>
        <end position="181"/>
    </location>
</feature>
<feature type="transmembrane region" description="Helical" evidence="8">
    <location>
        <begin position="340"/>
        <end position="362"/>
    </location>
</feature>
<feature type="transmembrane region" description="Helical" evidence="8">
    <location>
        <begin position="107"/>
        <end position="126"/>
    </location>
</feature>
<protein>
    <recommendedName>
        <fullName evidence="11">Urea transporter</fullName>
    </recommendedName>
</protein>
<evidence type="ECO:0000256" key="3">
    <source>
        <dbReference type="ARBA" id="ARBA00022475"/>
    </source>
</evidence>
<feature type="transmembrane region" description="Helical" evidence="8">
    <location>
        <begin position="222"/>
        <end position="244"/>
    </location>
</feature>
<gene>
    <name evidence="9" type="ORF">PGLA2088_LOCUS18975</name>
</gene>
<organism evidence="9 10">
    <name type="scientific">Polarella glacialis</name>
    <name type="common">Dinoflagellate</name>
    <dbReference type="NCBI Taxonomy" id="89957"/>
    <lineage>
        <taxon>Eukaryota</taxon>
        <taxon>Sar</taxon>
        <taxon>Alveolata</taxon>
        <taxon>Dinophyceae</taxon>
        <taxon>Suessiales</taxon>
        <taxon>Suessiaceae</taxon>
        <taxon>Polarella</taxon>
    </lineage>
</organism>
<comment type="caution">
    <text evidence="9">The sequence shown here is derived from an EMBL/GenBank/DDBJ whole genome shotgun (WGS) entry which is preliminary data.</text>
</comment>
<dbReference type="InterPro" id="IPR029020">
    <property type="entry name" value="Ammonium/urea_transptr"/>
</dbReference>
<dbReference type="Pfam" id="PF03253">
    <property type="entry name" value="UT"/>
    <property type="match status" value="1"/>
</dbReference>
<evidence type="ECO:0000256" key="1">
    <source>
        <dbReference type="ARBA" id="ARBA00004651"/>
    </source>
</evidence>
<comment type="similarity">
    <text evidence="2">Belongs to the urea transporter family.</text>
</comment>
<reference evidence="9" key="1">
    <citation type="submission" date="2021-02" db="EMBL/GenBank/DDBJ databases">
        <authorList>
            <person name="Dougan E. K."/>
            <person name="Rhodes N."/>
            <person name="Thang M."/>
            <person name="Chan C."/>
        </authorList>
    </citation>
    <scope>NUCLEOTIDE SEQUENCE</scope>
</reference>
<sequence>MWRACQLAARAGRPSCRRLHLHSSASLETAAPVISSSSSSSSKARRLQAPVFARHCSAAPAAASSEEGSSLPPLVDQSLRGFGQVVFCNSPASGALIGLGLLHVNPWLAGLAGVGCVSATVTARLAGMEAGSIGAGIMGYNGALVGCCFSVFLLGGAPMIEPAILATAAGGAASAFVTAALGKVLTSVPQWTLAFNATALAVLLFVRPFADAEQEVPPSTAVSALSAADWGTALLTGVSQIFLVNDPFSGALVLAGIAAYSPLMAAAALAGSLLGLGTAVATGADAAEVRNGLWGFNPALTCLAVSVFFVPLGISPLVLACGGAVATALLTAYMKDIFGSVLQVPSLTLPFCAVASACYLLASRSPSGAFGGLRLAARPHSPEENLRAVRAL</sequence>
<comment type="catalytic activity">
    <reaction evidence="7">
        <text>urea(in) = urea(out)</text>
        <dbReference type="Rhea" id="RHEA:32799"/>
        <dbReference type="ChEBI" id="CHEBI:16199"/>
    </reaction>
</comment>